<keyword evidence="1" id="KW-0812">Transmembrane</keyword>
<dbReference type="InterPro" id="IPR001810">
    <property type="entry name" value="F-box_dom"/>
</dbReference>
<evidence type="ECO:0000256" key="1">
    <source>
        <dbReference type="SAM" id="Phobius"/>
    </source>
</evidence>
<dbReference type="CDD" id="cd09917">
    <property type="entry name" value="F-box_SF"/>
    <property type="match status" value="1"/>
</dbReference>
<feature type="domain" description="F-box" evidence="2">
    <location>
        <begin position="6"/>
        <end position="52"/>
    </location>
</feature>
<dbReference type="InterPro" id="IPR036047">
    <property type="entry name" value="F-box-like_dom_sf"/>
</dbReference>
<evidence type="ECO:0000259" key="2">
    <source>
        <dbReference type="PROSITE" id="PS50181"/>
    </source>
</evidence>
<comment type="caution">
    <text evidence="3">The sequence shown here is derived from an EMBL/GenBank/DDBJ whole genome shotgun (WGS) entry which is preliminary data.</text>
</comment>
<dbReference type="Proteomes" id="UP000835052">
    <property type="component" value="Unassembled WGS sequence"/>
</dbReference>
<evidence type="ECO:0000313" key="4">
    <source>
        <dbReference type="Proteomes" id="UP000835052"/>
    </source>
</evidence>
<dbReference type="Gene3D" id="1.20.1280.50">
    <property type="match status" value="1"/>
</dbReference>
<keyword evidence="1" id="KW-0472">Membrane</keyword>
<accession>A0A8S1H0K6</accession>
<dbReference type="OrthoDB" id="1107553at2759"/>
<dbReference type="PROSITE" id="PS50181">
    <property type="entry name" value="FBOX"/>
    <property type="match status" value="1"/>
</dbReference>
<dbReference type="Pfam" id="PF12937">
    <property type="entry name" value="F-box-like"/>
    <property type="match status" value="1"/>
</dbReference>
<sequence length="288" mass="33531">MADELKDPANALPTELFMRVLEMAEPEDVNQCLQVNRNWNNLIETNLRFLPRKKATAVKVLYLPLYNCVSVVVAVPIGLLSHETSAIIIHKDTAFVHLIRRYFPTSIEISKKTAGIPDWYFKGIINVSLNFEVATDLLSYIKQANSMKTLEIAGRYKLHSYSQLFRNKYTPVIEIHGSGVNKLEMTGRDLRALTEAANQSGKPVDVFIFERVLVDFNFTDFKNFMDMTSFTERVILRWEALPTNPEEFVQWMQDVVRQDEFRVNMTHQYVFNFRGSRFHLNFQRFCDN</sequence>
<dbReference type="SUPFAM" id="SSF81383">
    <property type="entry name" value="F-box domain"/>
    <property type="match status" value="1"/>
</dbReference>
<dbReference type="EMBL" id="CAJGYM010000009">
    <property type="protein sequence ID" value="CAD6188937.1"/>
    <property type="molecule type" value="Genomic_DNA"/>
</dbReference>
<name>A0A8S1H0K6_9PELO</name>
<protein>
    <recommendedName>
        <fullName evidence="2">F-box domain-containing protein</fullName>
    </recommendedName>
</protein>
<evidence type="ECO:0000313" key="3">
    <source>
        <dbReference type="EMBL" id="CAD6188937.1"/>
    </source>
</evidence>
<proteinExistence type="predicted"/>
<keyword evidence="4" id="KW-1185">Reference proteome</keyword>
<keyword evidence="1" id="KW-1133">Transmembrane helix</keyword>
<dbReference type="AlphaFoldDB" id="A0A8S1H0K6"/>
<gene>
    <name evidence="3" type="ORF">CAUJ_LOCUS4856</name>
</gene>
<feature type="transmembrane region" description="Helical" evidence="1">
    <location>
        <begin position="60"/>
        <end position="80"/>
    </location>
</feature>
<reference evidence="3" key="1">
    <citation type="submission" date="2020-10" db="EMBL/GenBank/DDBJ databases">
        <authorList>
            <person name="Kikuchi T."/>
        </authorList>
    </citation>
    <scope>NUCLEOTIDE SEQUENCE</scope>
    <source>
        <strain evidence="3">NKZ352</strain>
    </source>
</reference>
<organism evidence="3 4">
    <name type="scientific">Caenorhabditis auriculariae</name>
    <dbReference type="NCBI Taxonomy" id="2777116"/>
    <lineage>
        <taxon>Eukaryota</taxon>
        <taxon>Metazoa</taxon>
        <taxon>Ecdysozoa</taxon>
        <taxon>Nematoda</taxon>
        <taxon>Chromadorea</taxon>
        <taxon>Rhabditida</taxon>
        <taxon>Rhabditina</taxon>
        <taxon>Rhabditomorpha</taxon>
        <taxon>Rhabditoidea</taxon>
        <taxon>Rhabditidae</taxon>
        <taxon>Peloderinae</taxon>
        <taxon>Caenorhabditis</taxon>
    </lineage>
</organism>